<accession>A0A133VJX5</accession>
<feature type="coiled-coil region" evidence="1">
    <location>
        <begin position="65"/>
        <end position="92"/>
    </location>
</feature>
<dbReference type="Gene3D" id="3.30.450.20">
    <property type="entry name" value="PAS domain"/>
    <property type="match status" value="2"/>
</dbReference>
<dbReference type="Pfam" id="PF08448">
    <property type="entry name" value="PAS_4"/>
    <property type="match status" value="1"/>
</dbReference>
<dbReference type="AlphaFoldDB" id="A0A133VJX5"/>
<organism evidence="3 4">
    <name type="scientific">candidate division MSBL1 archaeon SCGC-AAA382C18</name>
    <dbReference type="NCBI Taxonomy" id="1698281"/>
    <lineage>
        <taxon>Archaea</taxon>
        <taxon>Methanobacteriati</taxon>
        <taxon>Methanobacteriota</taxon>
        <taxon>candidate division MSBL1</taxon>
    </lineage>
</organism>
<reference evidence="3 4" key="1">
    <citation type="journal article" date="2016" name="Sci. Rep.">
        <title>Metabolic traits of an uncultured archaeal lineage -MSBL1- from brine pools of the Red Sea.</title>
        <authorList>
            <person name="Mwirichia R."/>
            <person name="Alam I."/>
            <person name="Rashid M."/>
            <person name="Vinu M."/>
            <person name="Ba-Alawi W."/>
            <person name="Anthony Kamau A."/>
            <person name="Kamanda Ngugi D."/>
            <person name="Goker M."/>
            <person name="Klenk H.P."/>
            <person name="Bajic V."/>
            <person name="Stingl U."/>
        </authorList>
    </citation>
    <scope>NUCLEOTIDE SEQUENCE [LARGE SCALE GENOMIC DNA]</scope>
    <source>
        <strain evidence="3">SCGC-AAA382C18</strain>
    </source>
</reference>
<proteinExistence type="predicted"/>
<evidence type="ECO:0000313" key="3">
    <source>
        <dbReference type="EMBL" id="KXB06735.1"/>
    </source>
</evidence>
<dbReference type="InterPro" id="IPR035965">
    <property type="entry name" value="PAS-like_dom_sf"/>
</dbReference>
<evidence type="ECO:0000259" key="2">
    <source>
        <dbReference type="PROSITE" id="PS50113"/>
    </source>
</evidence>
<dbReference type="EMBL" id="LHYF01000026">
    <property type="protein sequence ID" value="KXB06735.1"/>
    <property type="molecule type" value="Genomic_DNA"/>
</dbReference>
<dbReference type="SUPFAM" id="SSF55785">
    <property type="entry name" value="PYP-like sensor domain (PAS domain)"/>
    <property type="match status" value="2"/>
</dbReference>
<dbReference type="InterPro" id="IPR000700">
    <property type="entry name" value="PAS-assoc_C"/>
</dbReference>
<name>A0A133VJX5_9EURY</name>
<gene>
    <name evidence="3" type="ORF">AKJ52_01715</name>
</gene>
<dbReference type="NCBIfam" id="TIGR00229">
    <property type="entry name" value="sensory_box"/>
    <property type="match status" value="1"/>
</dbReference>
<sequence length="109" mass="12879">MGKTAEDLWPEADEIMKDEEKALNGEAIIGREREVTFPNGETKWYSIYKLPRRDIDNNIVDFLGMDRDITNRKKMEKELRQSEREKTKIFNNMSEHIVYLDKDGKVLKA</sequence>
<protein>
    <recommendedName>
        <fullName evidence="2">PAC domain-containing protein</fullName>
    </recommendedName>
</protein>
<keyword evidence="4" id="KW-1185">Reference proteome</keyword>
<dbReference type="InterPro" id="IPR000014">
    <property type="entry name" value="PAS"/>
</dbReference>
<comment type="caution">
    <text evidence="3">The sequence shown here is derived from an EMBL/GenBank/DDBJ whole genome shotgun (WGS) entry which is preliminary data.</text>
</comment>
<evidence type="ECO:0000313" key="4">
    <source>
        <dbReference type="Proteomes" id="UP000070404"/>
    </source>
</evidence>
<dbReference type="Proteomes" id="UP000070404">
    <property type="component" value="Unassembled WGS sequence"/>
</dbReference>
<feature type="domain" description="PAC" evidence="2">
    <location>
        <begin position="29"/>
        <end position="81"/>
    </location>
</feature>
<dbReference type="InterPro" id="IPR013656">
    <property type="entry name" value="PAS_4"/>
</dbReference>
<keyword evidence="1" id="KW-0175">Coiled coil</keyword>
<dbReference type="PROSITE" id="PS50113">
    <property type="entry name" value="PAC"/>
    <property type="match status" value="1"/>
</dbReference>
<evidence type="ECO:0000256" key="1">
    <source>
        <dbReference type="SAM" id="Coils"/>
    </source>
</evidence>